<gene>
    <name evidence="1" type="ORF">DPMN_172453</name>
</gene>
<dbReference type="EMBL" id="JAIWYP010000009">
    <property type="protein sequence ID" value="KAH3771151.1"/>
    <property type="molecule type" value="Genomic_DNA"/>
</dbReference>
<comment type="caution">
    <text evidence="1">The sequence shown here is derived from an EMBL/GenBank/DDBJ whole genome shotgun (WGS) entry which is preliminary data.</text>
</comment>
<evidence type="ECO:0000313" key="1">
    <source>
        <dbReference type="EMBL" id="KAH3771151.1"/>
    </source>
</evidence>
<name>A0A9D4E0W2_DREPO</name>
<protein>
    <submittedName>
        <fullName evidence="1">Uncharacterized protein</fullName>
    </submittedName>
</protein>
<evidence type="ECO:0000313" key="2">
    <source>
        <dbReference type="Proteomes" id="UP000828390"/>
    </source>
</evidence>
<organism evidence="1 2">
    <name type="scientific">Dreissena polymorpha</name>
    <name type="common">Zebra mussel</name>
    <name type="synonym">Mytilus polymorpha</name>
    <dbReference type="NCBI Taxonomy" id="45954"/>
    <lineage>
        <taxon>Eukaryota</taxon>
        <taxon>Metazoa</taxon>
        <taxon>Spiralia</taxon>
        <taxon>Lophotrochozoa</taxon>
        <taxon>Mollusca</taxon>
        <taxon>Bivalvia</taxon>
        <taxon>Autobranchia</taxon>
        <taxon>Heteroconchia</taxon>
        <taxon>Euheterodonta</taxon>
        <taxon>Imparidentia</taxon>
        <taxon>Neoheterodontei</taxon>
        <taxon>Myida</taxon>
        <taxon>Dreissenoidea</taxon>
        <taxon>Dreissenidae</taxon>
        <taxon>Dreissena</taxon>
    </lineage>
</organism>
<proteinExistence type="predicted"/>
<sequence>MLSRLRSQVQEHVTRVKIISSMEGSTGGSSVHWVGSAIFRIMQTGNSNVPTLAESEKMMNF</sequence>
<reference evidence="1" key="2">
    <citation type="submission" date="2020-11" db="EMBL/GenBank/DDBJ databases">
        <authorList>
            <person name="McCartney M.A."/>
            <person name="Auch B."/>
            <person name="Kono T."/>
            <person name="Mallez S."/>
            <person name="Becker A."/>
            <person name="Gohl D.M."/>
            <person name="Silverstein K.A.T."/>
            <person name="Koren S."/>
            <person name="Bechman K.B."/>
            <person name="Herman A."/>
            <person name="Abrahante J.E."/>
            <person name="Garbe J."/>
        </authorList>
    </citation>
    <scope>NUCLEOTIDE SEQUENCE</scope>
    <source>
        <strain evidence="1">Duluth1</strain>
        <tissue evidence="1">Whole animal</tissue>
    </source>
</reference>
<accession>A0A9D4E0W2</accession>
<dbReference type="AlphaFoldDB" id="A0A9D4E0W2"/>
<keyword evidence="2" id="KW-1185">Reference proteome</keyword>
<reference evidence="1" key="1">
    <citation type="journal article" date="2019" name="bioRxiv">
        <title>The Genome of the Zebra Mussel, Dreissena polymorpha: A Resource for Invasive Species Research.</title>
        <authorList>
            <person name="McCartney M.A."/>
            <person name="Auch B."/>
            <person name="Kono T."/>
            <person name="Mallez S."/>
            <person name="Zhang Y."/>
            <person name="Obille A."/>
            <person name="Becker A."/>
            <person name="Abrahante J.E."/>
            <person name="Garbe J."/>
            <person name="Badalamenti J.P."/>
            <person name="Herman A."/>
            <person name="Mangelson H."/>
            <person name="Liachko I."/>
            <person name="Sullivan S."/>
            <person name="Sone E.D."/>
            <person name="Koren S."/>
            <person name="Silverstein K.A.T."/>
            <person name="Beckman K.B."/>
            <person name="Gohl D.M."/>
        </authorList>
    </citation>
    <scope>NUCLEOTIDE SEQUENCE</scope>
    <source>
        <strain evidence="1">Duluth1</strain>
        <tissue evidence="1">Whole animal</tissue>
    </source>
</reference>
<dbReference type="Proteomes" id="UP000828390">
    <property type="component" value="Unassembled WGS sequence"/>
</dbReference>